<evidence type="ECO:0000313" key="4">
    <source>
        <dbReference type="Proteomes" id="UP000661649"/>
    </source>
</evidence>
<dbReference type="Gene3D" id="3.10.50.40">
    <property type="match status" value="1"/>
</dbReference>
<dbReference type="PROSITE" id="PS51257">
    <property type="entry name" value="PROKAR_LIPOPROTEIN"/>
    <property type="match status" value="1"/>
</dbReference>
<comment type="caution">
    <text evidence="3">The sequence shown here is derived from an EMBL/GenBank/DDBJ whole genome shotgun (WGS) entry which is preliminary data.</text>
</comment>
<evidence type="ECO:0000256" key="1">
    <source>
        <dbReference type="SAM" id="MobiDB-lite"/>
    </source>
</evidence>
<feature type="compositionally biased region" description="Low complexity" evidence="1">
    <location>
        <begin position="355"/>
        <end position="377"/>
    </location>
</feature>
<dbReference type="InterPro" id="IPR027304">
    <property type="entry name" value="Trigger_fact/SurA_dom_sf"/>
</dbReference>
<evidence type="ECO:0000256" key="2">
    <source>
        <dbReference type="SAM" id="SignalP"/>
    </source>
</evidence>
<keyword evidence="2" id="KW-0732">Signal</keyword>
<dbReference type="Proteomes" id="UP000661649">
    <property type="component" value="Unassembled WGS sequence"/>
</dbReference>
<feature type="chain" id="PRO_5045675884" evidence="2">
    <location>
        <begin position="24"/>
        <end position="420"/>
    </location>
</feature>
<dbReference type="Pfam" id="PF13624">
    <property type="entry name" value="SurA_N_3"/>
    <property type="match status" value="1"/>
</dbReference>
<reference evidence="3 4" key="1">
    <citation type="submission" date="2020-08" db="EMBL/GenBank/DDBJ databases">
        <title>Genome public.</title>
        <authorList>
            <person name="Liu C."/>
            <person name="Sun Q."/>
        </authorList>
    </citation>
    <scope>NUCLEOTIDE SEQUENCE [LARGE SCALE GENOMIC DNA]</scope>
    <source>
        <strain evidence="3 4">3_YM_SP_D4_24.mj</strain>
    </source>
</reference>
<name>A0ABR7PCQ2_9FIRM</name>
<dbReference type="InterPro" id="IPR046357">
    <property type="entry name" value="PPIase_dom_sf"/>
</dbReference>
<feature type="compositionally biased region" description="Acidic residues" evidence="1">
    <location>
        <begin position="403"/>
        <end position="420"/>
    </location>
</feature>
<feature type="region of interest" description="Disordered" evidence="1">
    <location>
        <begin position="350"/>
        <end position="420"/>
    </location>
</feature>
<dbReference type="EMBL" id="JACRTP010000004">
    <property type="protein sequence ID" value="MBC8629182.1"/>
    <property type="molecule type" value="Genomic_DNA"/>
</dbReference>
<sequence length="420" mass="46189">MNKLGRVLACTTLAATLTMTSLTGCGSTLDGTKTVATVGKEEITAGTVNMMLRMTQAQMMSYYSMFGTSTTGMWENKGDDGKTYAESTKDDIMDQLHNLVLLEQHAKDYDVTITDKEQKELKAAAEKFMTDNDAETIAKLAVTQSDIEKLLELYSYQTKMYDLMTADVDTNVEDKEAQQSKITYCKVSTEATKDDEGNSTELTDEEKAAKKDQAQQVLDKIKAQEDIAGADVDSLAKEVDESLSSSTATYSTNEDDEDSSLDAEVMKAAKELTEDGQLASDVIEGSDGYYVVRMDSVFDKDSTQTKKDSIVKERKQKAYDKLLKKWAKKTKISVNKKVWKTVTLTDEDVYSFKQADTSSKTTDSTDSAETTEATENTDSSEAEESTETTENTEESSDSTQADENTDAGENADTEATETAE</sequence>
<dbReference type="SUPFAM" id="SSF109998">
    <property type="entry name" value="Triger factor/SurA peptide-binding domain-like"/>
    <property type="match status" value="1"/>
</dbReference>
<organism evidence="3 4">
    <name type="scientific">Blautia stercoris</name>
    <dbReference type="NCBI Taxonomy" id="871664"/>
    <lineage>
        <taxon>Bacteria</taxon>
        <taxon>Bacillati</taxon>
        <taxon>Bacillota</taxon>
        <taxon>Clostridia</taxon>
        <taxon>Lachnospirales</taxon>
        <taxon>Lachnospiraceae</taxon>
        <taxon>Blautia</taxon>
    </lineage>
</organism>
<evidence type="ECO:0000313" key="3">
    <source>
        <dbReference type="EMBL" id="MBC8629182.1"/>
    </source>
</evidence>
<feature type="compositionally biased region" description="Acidic residues" evidence="1">
    <location>
        <begin position="378"/>
        <end position="396"/>
    </location>
</feature>
<feature type="signal peptide" evidence="2">
    <location>
        <begin position="1"/>
        <end position="23"/>
    </location>
</feature>
<accession>A0ABR7PCQ2</accession>
<keyword evidence="4" id="KW-1185">Reference proteome</keyword>
<dbReference type="RefSeq" id="WP_187558865.1">
    <property type="nucleotide sequence ID" value="NZ_JACRTP010000004.1"/>
</dbReference>
<feature type="region of interest" description="Disordered" evidence="1">
    <location>
        <begin position="190"/>
        <end position="211"/>
    </location>
</feature>
<protein>
    <submittedName>
        <fullName evidence="3">SurA N-terminal domain-containing protein</fullName>
    </submittedName>
</protein>
<proteinExistence type="predicted"/>
<gene>
    <name evidence="3" type="ORF">H8712_11255</name>
</gene>